<dbReference type="AlphaFoldDB" id="A0A8H4T7A6"/>
<dbReference type="PANTHER" id="PTHR32268:SF15">
    <property type="entry name" value="HOMOSERINE ACETYLTRANSFERASE FAMILY PROTEIN (AFU_ORTHOLOGUE AFUA_1G15350)"/>
    <property type="match status" value="1"/>
</dbReference>
<evidence type="ECO:0008006" key="3">
    <source>
        <dbReference type="Google" id="ProtNLM"/>
    </source>
</evidence>
<organism evidence="1 2">
    <name type="scientific">Fusarium sarcochroum</name>
    <dbReference type="NCBI Taxonomy" id="1208366"/>
    <lineage>
        <taxon>Eukaryota</taxon>
        <taxon>Fungi</taxon>
        <taxon>Dikarya</taxon>
        <taxon>Ascomycota</taxon>
        <taxon>Pezizomycotina</taxon>
        <taxon>Sordariomycetes</taxon>
        <taxon>Hypocreomycetidae</taxon>
        <taxon>Hypocreales</taxon>
        <taxon>Nectriaceae</taxon>
        <taxon>Fusarium</taxon>
        <taxon>Fusarium lateritium species complex</taxon>
    </lineage>
</organism>
<protein>
    <recommendedName>
        <fullName evidence="3">AB hydrolase-1 domain-containing protein</fullName>
    </recommendedName>
</protein>
<gene>
    <name evidence="1" type="ORF">FSARC_12595</name>
</gene>
<dbReference type="SUPFAM" id="SSF53474">
    <property type="entry name" value="alpha/beta-Hydrolases"/>
    <property type="match status" value="1"/>
</dbReference>
<name>A0A8H4T7A6_9HYPO</name>
<evidence type="ECO:0000313" key="1">
    <source>
        <dbReference type="EMBL" id="KAF4952633.1"/>
    </source>
</evidence>
<dbReference type="OrthoDB" id="9972683at2759"/>
<keyword evidence="2" id="KW-1185">Reference proteome</keyword>
<dbReference type="Proteomes" id="UP000622797">
    <property type="component" value="Unassembled WGS sequence"/>
</dbReference>
<dbReference type="GO" id="GO:0016747">
    <property type="term" value="F:acyltransferase activity, transferring groups other than amino-acyl groups"/>
    <property type="evidence" value="ECO:0007669"/>
    <property type="project" value="InterPro"/>
</dbReference>
<reference evidence="1" key="1">
    <citation type="journal article" date="2020" name="BMC Genomics">
        <title>Correction to: Identification and distribution of gene clusters required for synthesis of sphingolipid metabolism inhibitors in diverse species of the filamentous fungus Fusarium.</title>
        <authorList>
            <person name="Kim H.S."/>
            <person name="Lohmar J.M."/>
            <person name="Busman M."/>
            <person name="Brown D.W."/>
            <person name="Naumann T.A."/>
            <person name="Divon H.H."/>
            <person name="Lysoe E."/>
            <person name="Uhlig S."/>
            <person name="Proctor R.H."/>
        </authorList>
    </citation>
    <scope>NUCLEOTIDE SEQUENCE</scope>
    <source>
        <strain evidence="1">NRRL 20472</strain>
    </source>
</reference>
<reference evidence="1" key="2">
    <citation type="submission" date="2020-05" db="EMBL/GenBank/DDBJ databases">
        <authorList>
            <person name="Kim H.-S."/>
            <person name="Proctor R.H."/>
            <person name="Brown D.W."/>
        </authorList>
    </citation>
    <scope>NUCLEOTIDE SEQUENCE</scope>
    <source>
        <strain evidence="1">NRRL 20472</strain>
    </source>
</reference>
<sequence length="221" mass="25191">MEEFPLSLKYQDCVRAQYQLVMSLLKTRVLDLVIGFSMGGQCAYYWTLMHPEVVRDTVIICSSARTSRHNYQFLEGPKAALEFSADYNQSSRKTTSLKPTGGLRAFGKAYSAWLTSPQWFEDELYKTIGYGTLSEWDKVAAGTNYDDWDPDDLLAMIDQYFRWEASKKESLMIPQAKFKVIPSAWGHLSGLGYDKKDESYIDEAISKFLSGCTSGWKRNGQ</sequence>
<proteinExistence type="predicted"/>
<comment type="caution">
    <text evidence="1">The sequence shown here is derived from an EMBL/GenBank/DDBJ whole genome shotgun (WGS) entry which is preliminary data.</text>
</comment>
<dbReference type="PANTHER" id="PTHR32268">
    <property type="entry name" value="HOMOSERINE O-ACETYLTRANSFERASE"/>
    <property type="match status" value="1"/>
</dbReference>
<dbReference type="InterPro" id="IPR008220">
    <property type="entry name" value="HAT_MetX-like"/>
</dbReference>
<evidence type="ECO:0000313" key="2">
    <source>
        <dbReference type="Proteomes" id="UP000622797"/>
    </source>
</evidence>
<dbReference type="EMBL" id="JABEXW010000873">
    <property type="protein sequence ID" value="KAF4952633.1"/>
    <property type="molecule type" value="Genomic_DNA"/>
</dbReference>
<accession>A0A8H4T7A6</accession>
<dbReference type="InterPro" id="IPR029058">
    <property type="entry name" value="AB_hydrolase_fold"/>
</dbReference>
<dbReference type="Gene3D" id="3.40.50.1820">
    <property type="entry name" value="alpha/beta hydrolase"/>
    <property type="match status" value="1"/>
</dbReference>